<dbReference type="STRING" id="857340.A0A086T9T9"/>
<organism evidence="3 4">
    <name type="scientific">Hapsidospora chrysogenum (strain ATCC 11550 / CBS 779.69 / DSM 880 / IAM 14645 / JCM 23072 / IMI 49137)</name>
    <name type="common">Acremonium chrysogenum</name>
    <dbReference type="NCBI Taxonomy" id="857340"/>
    <lineage>
        <taxon>Eukaryota</taxon>
        <taxon>Fungi</taxon>
        <taxon>Dikarya</taxon>
        <taxon>Ascomycota</taxon>
        <taxon>Pezizomycotina</taxon>
        <taxon>Sordariomycetes</taxon>
        <taxon>Hypocreomycetidae</taxon>
        <taxon>Hypocreales</taxon>
        <taxon>Bionectriaceae</taxon>
        <taxon>Hapsidospora</taxon>
    </lineage>
</organism>
<keyword evidence="4" id="KW-1185">Reference proteome</keyword>
<dbReference type="HOGENOM" id="CLU_038384_4_0_1"/>
<feature type="transmembrane region" description="Helical" evidence="2">
    <location>
        <begin position="252"/>
        <end position="274"/>
    </location>
</feature>
<evidence type="ECO:0000313" key="3">
    <source>
        <dbReference type="EMBL" id="KFH46121.1"/>
    </source>
</evidence>
<keyword evidence="2" id="KW-0472">Membrane</keyword>
<reference evidence="4" key="1">
    <citation type="journal article" date="2014" name="Genome Announc.">
        <title>Genome sequence and annotation of Acremonium chrysogenum, producer of the beta-lactam antibiotic cephalosporin C.</title>
        <authorList>
            <person name="Terfehr D."/>
            <person name="Dahlmann T.A."/>
            <person name="Specht T."/>
            <person name="Zadra I."/>
            <person name="Kuernsteiner H."/>
            <person name="Kueck U."/>
        </authorList>
    </citation>
    <scope>NUCLEOTIDE SEQUENCE [LARGE SCALE GENOMIC DNA]</scope>
    <source>
        <strain evidence="4">ATCC 11550 / CBS 779.69 / DSM 880 / IAM 14645 / JCM 23072 / IMI 49137</strain>
    </source>
</reference>
<evidence type="ECO:0000256" key="1">
    <source>
        <dbReference type="SAM" id="MobiDB-lite"/>
    </source>
</evidence>
<feature type="transmembrane region" description="Helical" evidence="2">
    <location>
        <begin position="212"/>
        <end position="231"/>
    </location>
</feature>
<keyword evidence="2" id="KW-0812">Transmembrane</keyword>
<feature type="transmembrane region" description="Helical" evidence="2">
    <location>
        <begin position="399"/>
        <end position="422"/>
    </location>
</feature>
<dbReference type="AlphaFoldDB" id="A0A086T9T9"/>
<feature type="transmembrane region" description="Helical" evidence="2">
    <location>
        <begin position="180"/>
        <end position="200"/>
    </location>
</feature>
<name>A0A086T9T9_HAPC1</name>
<feature type="transmembrane region" description="Helical" evidence="2">
    <location>
        <begin position="372"/>
        <end position="393"/>
    </location>
</feature>
<feature type="compositionally biased region" description="Polar residues" evidence="1">
    <location>
        <begin position="80"/>
        <end position="91"/>
    </location>
</feature>
<dbReference type="Proteomes" id="UP000029964">
    <property type="component" value="Unassembled WGS sequence"/>
</dbReference>
<comment type="caution">
    <text evidence="3">The sequence shown here is derived from an EMBL/GenBank/DDBJ whole genome shotgun (WGS) entry which is preliminary data.</text>
</comment>
<evidence type="ECO:0000256" key="2">
    <source>
        <dbReference type="SAM" id="Phobius"/>
    </source>
</evidence>
<dbReference type="EMBL" id="JPKY01000023">
    <property type="protein sequence ID" value="KFH46121.1"/>
    <property type="molecule type" value="Genomic_DNA"/>
</dbReference>
<dbReference type="PANTHER" id="PTHR42024">
    <property type="entry name" value="AMINO ACID PERMEASE_ SLC12A DOMAIN-CONTAINING PROTEIN"/>
    <property type="match status" value="1"/>
</dbReference>
<proteinExistence type="predicted"/>
<dbReference type="PANTHER" id="PTHR42024:SF1">
    <property type="entry name" value="AMINO ACID PERMEASE_ SLC12A DOMAIN-CONTAINING PROTEIN"/>
    <property type="match status" value="1"/>
</dbReference>
<dbReference type="OrthoDB" id="4838853at2759"/>
<feature type="region of interest" description="Disordered" evidence="1">
    <location>
        <begin position="1"/>
        <end position="130"/>
    </location>
</feature>
<feature type="compositionally biased region" description="Polar residues" evidence="1">
    <location>
        <begin position="8"/>
        <end position="17"/>
    </location>
</feature>
<accession>A0A086T9T9</accession>
<evidence type="ECO:0000313" key="4">
    <source>
        <dbReference type="Proteomes" id="UP000029964"/>
    </source>
</evidence>
<keyword evidence="2" id="KW-1133">Transmembrane helix</keyword>
<feature type="compositionally biased region" description="Low complexity" evidence="1">
    <location>
        <begin position="51"/>
        <end position="62"/>
    </location>
</feature>
<protein>
    <submittedName>
        <fullName evidence="3">Uncharacterized protein</fullName>
    </submittedName>
</protein>
<feature type="compositionally biased region" description="Polar residues" evidence="1">
    <location>
        <begin position="33"/>
        <end position="43"/>
    </location>
</feature>
<feature type="transmembrane region" description="Helical" evidence="2">
    <location>
        <begin position="286"/>
        <end position="307"/>
    </location>
</feature>
<sequence>MPEVRRGSNLNVQSDTILSERPGEPNDLPSPTRPLQQSQTQSADRVPVVKGQQEQDGQQPQQPRRPSLGHPSASLRIHRSNGSNGEASSPGNALDRAESAPTGRRRSSIFPPIIPADPAPRHSVSYAQRPEANAYYDSRAGTRKEWKRRARTLEEYYEDNPDLLPQLPFSWRHGNRRWRLWVFAFLVFVDASAVPIALYYGMKYAGHVEEWIIFAVVTTIWGGPTYLEFGIRTLRLIKKEHFYRPLGTTSRWCADSLTWTSSLAIFVLTALFIIGSAPHDTWLRVVAMAAPSILWTLGGALLAITLMHRYKIRAPFRISSTAKGEEVLPGVYYFIEDTLAVNARCGRPYREALAARYRASPRFREMLYEQSLFWSIPALILALILTVIAVIPWVPENWSYGVCWVAPFVWAFIWGCITIRWCKARMVRERLEWEAGEVSSKTLGSGSTVSPSPV</sequence>
<gene>
    <name evidence="3" type="ORF">ACRE_030970</name>
</gene>